<dbReference type="InterPro" id="IPR007527">
    <property type="entry name" value="Znf_SWIM"/>
</dbReference>
<reference evidence="2" key="1">
    <citation type="submission" date="2016-04" db="EMBL/GenBank/DDBJ databases">
        <authorList>
            <person name="Nguyen H.D."/>
            <person name="Samba Siva P."/>
            <person name="Cullis J."/>
            <person name="Levesque C.A."/>
            <person name="Hambleton S."/>
        </authorList>
    </citation>
    <scope>NUCLEOTIDE SEQUENCE</scope>
    <source>
        <strain evidence="2">DAOMC 236416</strain>
    </source>
</reference>
<organism evidence="2 3">
    <name type="scientific">Tilletia indica</name>
    <dbReference type="NCBI Taxonomy" id="43049"/>
    <lineage>
        <taxon>Eukaryota</taxon>
        <taxon>Fungi</taxon>
        <taxon>Dikarya</taxon>
        <taxon>Basidiomycota</taxon>
        <taxon>Ustilaginomycotina</taxon>
        <taxon>Exobasidiomycetes</taxon>
        <taxon>Tilletiales</taxon>
        <taxon>Tilletiaceae</taxon>
        <taxon>Tilletia</taxon>
    </lineage>
</organism>
<dbReference type="GO" id="GO:0008270">
    <property type="term" value="F:zinc ion binding"/>
    <property type="evidence" value="ECO:0007669"/>
    <property type="project" value="InterPro"/>
</dbReference>
<dbReference type="Proteomes" id="UP000077521">
    <property type="component" value="Unassembled WGS sequence"/>
</dbReference>
<proteinExistence type="predicted"/>
<protein>
    <submittedName>
        <fullName evidence="2">Uncharacterized protein</fullName>
    </submittedName>
</protein>
<accession>A0A177TUZ7</accession>
<name>A0A177TUZ7_9BASI</name>
<dbReference type="AlphaFoldDB" id="A0A177TUZ7"/>
<sequence>MAGSSSSPLSFADALDAGQKQRQIESSFAEATRHLRGESRLKDDRGFQHALQPKKRNVRSSKVSARNFRQPVPSFPAPQPHPLGQEPSTLPGAWPSSSHYDFNMDDFGDDFQNQDDGQLFGENDVDDPYPDFIAAFDISKSILEPPMLPVDEYLELLFKLRVAQCTRVDQRCWVVEGMREGLPETGKFYHLILHEGSAQTSATCDCPTGRNVQPCIHKDAILKDPAAFKGQQAISSYSNPAAIEIAASLHGRHSWISVLSSQSMTGAQLIRHDQKRTIVSLVGPDSWSCSAYGCSGHSKPAATCIHRSRAKAFLEHVLGRDVNEVEDCADDELAAIDDSPVTAQAHYQQRACSFQPRPPPRYCRLPSELDTEPSPPTLDALPAVLPFDGVGRCSCGATYSSAAPTFARSCIIYHTRGVIKKEIEVQRCGCKRRGETRTIGPDLNSYDLFNWSVDLVFSHELLNSYTSQLAASPTPLSAFHTTITDAYSENRCQQAFVARSTFMKVYFAFIELQQAQVEFSCPTCGPTPSAIIADGVVLAHSAKLQHSRLNPPTNPSGPANTNAMPGKVLPFLPVAALRDSLQQLANNLLPPSNPSRSIFLDTFCQHINAARTLPNVEATRSTWMKVLQQFVRAVCRDFAPQNGEVLIAVRHVLREFAAGEGVWQMCRPVCVPWLRSFTNKSLQFPSTESSKTATTIAAHSPSLGLLIRSLNDCAAQEPESYKTLVAALLPLLSSVADMVEHQKIMFGLVVSSDTEQQVSAALDSTSSLASSPFPTSNVPYAQSGQFYGAPQCRERPLYTRFGEKRSTTGYSRDGDDAQQLLSVEGVGTCKKYFNDYVTQRRTGGIMALWCRHLVCVGFHVIPRCEGRNDVFSAVFTHWQHPPDVIIYDFACQLAPYCLAREPSFFKNVLFVVDQMHQHGHSTCTSSSYLSSYMSTDPQLQHINSSAAECGNAGLSRIRKSVSYCNQEHAVLLIKQFLSIWNRRRMLRMVSGRKGNARQ</sequence>
<dbReference type="PANTHER" id="PTHR34305">
    <property type="entry name" value="EXPRESSED PROTEIN"/>
    <property type="match status" value="1"/>
</dbReference>
<dbReference type="InterPro" id="IPR040648">
    <property type="entry name" value="HMGXB3_CxC4"/>
</dbReference>
<dbReference type="Pfam" id="PF18717">
    <property type="entry name" value="CxC4"/>
    <property type="match status" value="1"/>
</dbReference>
<gene>
    <name evidence="2" type="ORF">A4X13_0g7937</name>
</gene>
<feature type="region of interest" description="Disordered" evidence="1">
    <location>
        <begin position="1"/>
        <end position="95"/>
    </location>
</feature>
<dbReference type="PANTHER" id="PTHR34305:SF1">
    <property type="entry name" value="SWIM-TYPE DOMAIN-CONTAINING PROTEIN"/>
    <property type="match status" value="1"/>
</dbReference>
<evidence type="ECO:0000256" key="1">
    <source>
        <dbReference type="SAM" id="MobiDB-lite"/>
    </source>
</evidence>
<keyword evidence="3" id="KW-1185">Reference proteome</keyword>
<dbReference type="PROSITE" id="PS50966">
    <property type="entry name" value="ZF_SWIM"/>
    <property type="match status" value="1"/>
</dbReference>
<evidence type="ECO:0000313" key="2">
    <source>
        <dbReference type="EMBL" id="KAE8240105.1"/>
    </source>
</evidence>
<evidence type="ECO:0000313" key="3">
    <source>
        <dbReference type="Proteomes" id="UP000077521"/>
    </source>
</evidence>
<comment type="caution">
    <text evidence="2">The sequence shown here is derived from an EMBL/GenBank/DDBJ whole genome shotgun (WGS) entry which is preliminary data.</text>
</comment>
<dbReference type="EMBL" id="LWDF02001156">
    <property type="protein sequence ID" value="KAE8240105.1"/>
    <property type="molecule type" value="Genomic_DNA"/>
</dbReference>
<reference evidence="2" key="2">
    <citation type="journal article" date="2019" name="IMA Fungus">
        <title>Genome sequencing and comparison of five Tilletia species to identify candidate genes for the detection of regulated species infecting wheat.</title>
        <authorList>
            <person name="Nguyen H.D.T."/>
            <person name="Sultana T."/>
            <person name="Kesanakurti P."/>
            <person name="Hambleton S."/>
        </authorList>
    </citation>
    <scope>NUCLEOTIDE SEQUENCE</scope>
    <source>
        <strain evidence="2">DAOMC 236416</strain>
    </source>
</reference>
<feature type="compositionally biased region" description="Basic and acidic residues" evidence="1">
    <location>
        <begin position="31"/>
        <end position="47"/>
    </location>
</feature>